<name>A0A0V1HHL2_9BILA</name>
<protein>
    <submittedName>
        <fullName evidence="1">Uncharacterized protein</fullName>
    </submittedName>
</protein>
<keyword evidence="2" id="KW-1185">Reference proteome</keyword>
<proteinExistence type="predicted"/>
<dbReference type="Proteomes" id="UP000055024">
    <property type="component" value="Unassembled WGS sequence"/>
</dbReference>
<accession>A0A0V1HHL2</accession>
<dbReference type="AlphaFoldDB" id="A0A0V1HHL2"/>
<evidence type="ECO:0000313" key="2">
    <source>
        <dbReference type="Proteomes" id="UP000055024"/>
    </source>
</evidence>
<organism evidence="1 2">
    <name type="scientific">Trichinella zimbabwensis</name>
    <dbReference type="NCBI Taxonomy" id="268475"/>
    <lineage>
        <taxon>Eukaryota</taxon>
        <taxon>Metazoa</taxon>
        <taxon>Ecdysozoa</taxon>
        <taxon>Nematoda</taxon>
        <taxon>Enoplea</taxon>
        <taxon>Dorylaimia</taxon>
        <taxon>Trichinellida</taxon>
        <taxon>Trichinellidae</taxon>
        <taxon>Trichinella</taxon>
    </lineage>
</organism>
<reference evidence="1 2" key="1">
    <citation type="submission" date="2015-01" db="EMBL/GenBank/DDBJ databases">
        <title>Evolution of Trichinella species and genotypes.</title>
        <authorList>
            <person name="Korhonen P.K."/>
            <person name="Edoardo P."/>
            <person name="Giuseppe L.R."/>
            <person name="Gasser R.B."/>
        </authorList>
    </citation>
    <scope>NUCLEOTIDE SEQUENCE [LARGE SCALE GENOMIC DNA]</scope>
    <source>
        <strain evidence="1">ISS1029</strain>
    </source>
</reference>
<evidence type="ECO:0000313" key="1">
    <source>
        <dbReference type="EMBL" id="KRZ10248.1"/>
    </source>
</evidence>
<comment type="caution">
    <text evidence="1">The sequence shown here is derived from an EMBL/GenBank/DDBJ whole genome shotgun (WGS) entry which is preliminary data.</text>
</comment>
<sequence>MVQLTDMKNLVNKRCGYNDVNQIIKQIILQKSLIRLWYKLKINYSVLLHCLTFYQISQH</sequence>
<dbReference type="EMBL" id="JYDP01000062">
    <property type="protein sequence ID" value="KRZ10248.1"/>
    <property type="molecule type" value="Genomic_DNA"/>
</dbReference>
<gene>
    <name evidence="1" type="ORF">T11_15546</name>
</gene>